<evidence type="ECO:0000256" key="6">
    <source>
        <dbReference type="ARBA" id="ARBA00011972"/>
    </source>
</evidence>
<dbReference type="AlphaFoldDB" id="A0A0L0FZC0"/>
<evidence type="ECO:0000256" key="18">
    <source>
        <dbReference type="ARBA" id="ARBA00042865"/>
    </source>
</evidence>
<keyword evidence="7" id="KW-0328">Glycosyltransferase</keyword>
<keyword evidence="12" id="KW-0735">Signal-anchor</keyword>
<dbReference type="Proteomes" id="UP000054560">
    <property type="component" value="Unassembled WGS sequence"/>
</dbReference>
<dbReference type="EC" id="2.4.2.26" evidence="6"/>
<gene>
    <name evidence="21" type="ORF">SARC_05796</name>
</gene>
<keyword evidence="9 20" id="KW-0812">Transmembrane</keyword>
<dbReference type="GO" id="GO:0050650">
    <property type="term" value="P:chondroitin sulfate proteoglycan biosynthetic process"/>
    <property type="evidence" value="ECO:0007669"/>
    <property type="project" value="TreeGrafter"/>
</dbReference>
<evidence type="ECO:0000256" key="17">
    <source>
        <dbReference type="ARBA" id="ARBA00023180"/>
    </source>
</evidence>
<organism evidence="21 22">
    <name type="scientific">Sphaeroforma arctica JP610</name>
    <dbReference type="NCBI Taxonomy" id="667725"/>
    <lineage>
        <taxon>Eukaryota</taxon>
        <taxon>Ichthyosporea</taxon>
        <taxon>Ichthyophonida</taxon>
        <taxon>Sphaeroforma</taxon>
    </lineage>
</organism>
<feature type="transmembrane region" description="Helical" evidence="20">
    <location>
        <begin position="22"/>
        <end position="42"/>
    </location>
</feature>
<evidence type="ECO:0000313" key="21">
    <source>
        <dbReference type="EMBL" id="KNC81906.1"/>
    </source>
</evidence>
<evidence type="ECO:0000256" key="5">
    <source>
        <dbReference type="ARBA" id="ARBA00010195"/>
    </source>
</evidence>
<accession>A0A0L0FZC0</accession>
<dbReference type="RefSeq" id="XP_014155808.1">
    <property type="nucleotide sequence ID" value="XM_014300333.1"/>
</dbReference>
<evidence type="ECO:0000256" key="20">
    <source>
        <dbReference type="SAM" id="Phobius"/>
    </source>
</evidence>
<evidence type="ECO:0000313" key="22">
    <source>
        <dbReference type="Proteomes" id="UP000054560"/>
    </source>
</evidence>
<keyword evidence="17" id="KW-0325">Glycoprotein</keyword>
<protein>
    <recommendedName>
        <fullName evidence="6">protein xylosyltransferase</fullName>
        <ecNumber evidence="6">2.4.2.26</ecNumber>
    </recommendedName>
    <alternativeName>
        <fullName evidence="18">Peptide O-xylosyltransferase</fullName>
    </alternativeName>
</protein>
<dbReference type="GO" id="GO:0000139">
    <property type="term" value="C:Golgi membrane"/>
    <property type="evidence" value="ECO:0007669"/>
    <property type="project" value="UniProtKB-SubCell"/>
</dbReference>
<evidence type="ECO:0000256" key="11">
    <source>
        <dbReference type="ARBA" id="ARBA00022824"/>
    </source>
</evidence>
<evidence type="ECO:0000256" key="4">
    <source>
        <dbReference type="ARBA" id="ARBA00005093"/>
    </source>
</evidence>
<keyword evidence="15 20" id="KW-0472">Membrane</keyword>
<evidence type="ECO:0000256" key="8">
    <source>
        <dbReference type="ARBA" id="ARBA00022679"/>
    </source>
</evidence>
<evidence type="ECO:0000256" key="19">
    <source>
        <dbReference type="ARBA" id="ARBA00047847"/>
    </source>
</evidence>
<keyword evidence="8" id="KW-0808">Transferase</keyword>
<dbReference type="OrthoDB" id="2019572at2759"/>
<keyword evidence="13 20" id="KW-1133">Transmembrane helix</keyword>
<dbReference type="Pfam" id="PF02485">
    <property type="entry name" value="Branch"/>
    <property type="match status" value="1"/>
</dbReference>
<evidence type="ECO:0000256" key="13">
    <source>
        <dbReference type="ARBA" id="ARBA00022989"/>
    </source>
</evidence>
<comment type="subcellular location">
    <subcellularLocation>
        <location evidence="2">Endoplasmic reticulum membrane</location>
        <topology evidence="2">Single-pass type II membrane protein</topology>
    </subcellularLocation>
    <subcellularLocation>
        <location evidence="1">Golgi apparatus membrane</location>
        <topology evidence="1">Single-pass type II membrane protein</topology>
    </subcellularLocation>
</comment>
<evidence type="ECO:0000256" key="14">
    <source>
        <dbReference type="ARBA" id="ARBA00023034"/>
    </source>
</evidence>
<sequence length="513" mass="58545">MVVRSWDWCKWKQWMSLYIPRVPNWLIVTIVTVSLILTHMLGEHFTMMGETHRVSPKSIDAAVASGQFGRGAVLTASHADEVISDWDTAMERMSIKDTGSIKDDAFLTLLDSKLKHKLKESRRELGSKYTGGAQYDSMQKWVGKLERSLKERELRIRLSKDEVKSIKENKTIHKENRDMGDYEPTSFYQIYRHRNGGQTIEYPRAGTPENDVRIAYLFFIDTTDDFLGVQEALDILYETKHTFVIYITRRSHSSFLKLIREYYEDLDNVRVMRGRELAVKGTELSDPDKQVYEYAISVGGWDIAINLCGLSMPIKSPAEIAREIVTKKGVSFVSSFNVKDNLEGFLERNADTQIRCRNQECSQLENTPNNLPLYFGKRWVALSPDFTAYLVQYDDMADWSTFLSTSRNDVCLTQTVLRNSGFAWEMFDPMLDSAPSAMLFPGLVDNSDDNANTDNVANTEKKMLTTAKGLYSLQRETLNISGLGSPLFVRTIKPGHTLKHLIVGNLLVKQQSQ</sequence>
<dbReference type="PANTHER" id="PTHR46025">
    <property type="entry name" value="XYLOSYLTRANSFERASE OXT"/>
    <property type="match status" value="1"/>
</dbReference>
<dbReference type="GO" id="GO:0030158">
    <property type="term" value="F:protein xylosyltransferase activity"/>
    <property type="evidence" value="ECO:0007669"/>
    <property type="project" value="UniProtKB-EC"/>
</dbReference>
<evidence type="ECO:0000256" key="16">
    <source>
        <dbReference type="ARBA" id="ARBA00023157"/>
    </source>
</evidence>
<dbReference type="GeneID" id="25906300"/>
<keyword evidence="16" id="KW-1015">Disulfide bond</keyword>
<proteinExistence type="inferred from homology"/>
<dbReference type="InterPro" id="IPR043538">
    <property type="entry name" value="XYLT"/>
</dbReference>
<keyword evidence="10" id="KW-0479">Metal-binding</keyword>
<evidence type="ECO:0000256" key="3">
    <source>
        <dbReference type="ARBA" id="ARBA00004840"/>
    </source>
</evidence>
<dbReference type="PANTHER" id="PTHR46025:SF3">
    <property type="entry name" value="XYLOSYLTRANSFERASE OXT"/>
    <property type="match status" value="1"/>
</dbReference>
<evidence type="ECO:0000256" key="2">
    <source>
        <dbReference type="ARBA" id="ARBA00004648"/>
    </source>
</evidence>
<evidence type="ECO:0000256" key="12">
    <source>
        <dbReference type="ARBA" id="ARBA00022968"/>
    </source>
</evidence>
<dbReference type="GO" id="GO:0015012">
    <property type="term" value="P:heparan sulfate proteoglycan biosynthetic process"/>
    <property type="evidence" value="ECO:0007669"/>
    <property type="project" value="UniProtKB-UniPathway"/>
</dbReference>
<comment type="pathway">
    <text evidence="4">Glycan metabolism; heparan sulfate biosynthesis.</text>
</comment>
<evidence type="ECO:0000256" key="9">
    <source>
        <dbReference type="ARBA" id="ARBA00022692"/>
    </source>
</evidence>
<evidence type="ECO:0000256" key="10">
    <source>
        <dbReference type="ARBA" id="ARBA00022723"/>
    </source>
</evidence>
<dbReference type="EMBL" id="KQ241981">
    <property type="protein sequence ID" value="KNC81906.1"/>
    <property type="molecule type" value="Genomic_DNA"/>
</dbReference>
<comment type="pathway">
    <text evidence="3">Glycan metabolism; chondroitin sulfate biosynthesis.</text>
</comment>
<keyword evidence="22" id="KW-1185">Reference proteome</keyword>
<dbReference type="GO" id="GO:0046872">
    <property type="term" value="F:metal ion binding"/>
    <property type="evidence" value="ECO:0007669"/>
    <property type="project" value="UniProtKB-KW"/>
</dbReference>
<reference evidence="21 22" key="1">
    <citation type="submission" date="2011-02" db="EMBL/GenBank/DDBJ databases">
        <title>The Genome Sequence of Sphaeroforma arctica JP610.</title>
        <authorList>
            <consortium name="The Broad Institute Genome Sequencing Platform"/>
            <person name="Russ C."/>
            <person name="Cuomo C."/>
            <person name="Young S.K."/>
            <person name="Zeng Q."/>
            <person name="Gargeya S."/>
            <person name="Alvarado L."/>
            <person name="Berlin A."/>
            <person name="Chapman S.B."/>
            <person name="Chen Z."/>
            <person name="Freedman E."/>
            <person name="Gellesch M."/>
            <person name="Goldberg J."/>
            <person name="Griggs A."/>
            <person name="Gujja S."/>
            <person name="Heilman E."/>
            <person name="Heiman D."/>
            <person name="Howarth C."/>
            <person name="Mehta T."/>
            <person name="Neiman D."/>
            <person name="Pearson M."/>
            <person name="Roberts A."/>
            <person name="Saif S."/>
            <person name="Shea T."/>
            <person name="Shenoy N."/>
            <person name="Sisk P."/>
            <person name="Stolte C."/>
            <person name="Sykes S."/>
            <person name="White J."/>
            <person name="Yandava C."/>
            <person name="Burger G."/>
            <person name="Gray M.W."/>
            <person name="Holland P.W.H."/>
            <person name="King N."/>
            <person name="Lang F.B.F."/>
            <person name="Roger A.J."/>
            <person name="Ruiz-Trillo I."/>
            <person name="Haas B."/>
            <person name="Nusbaum C."/>
            <person name="Birren B."/>
        </authorList>
    </citation>
    <scope>NUCLEOTIDE SEQUENCE [LARGE SCALE GENOMIC DNA]</scope>
    <source>
        <strain evidence="21 22">JP610</strain>
    </source>
</reference>
<evidence type="ECO:0000256" key="7">
    <source>
        <dbReference type="ARBA" id="ARBA00022676"/>
    </source>
</evidence>
<comment type="similarity">
    <text evidence="5">Belongs to the glycosyltransferase 14 family. XylT subfamily.</text>
</comment>
<dbReference type="GO" id="GO:0005789">
    <property type="term" value="C:endoplasmic reticulum membrane"/>
    <property type="evidence" value="ECO:0007669"/>
    <property type="project" value="UniProtKB-SubCell"/>
</dbReference>
<dbReference type="UniPathway" id="UPA00756"/>
<comment type="catalytic activity">
    <reaction evidence="19">
        <text>UDP-alpha-D-xylose + L-seryl-[protein] = 3-O-(beta-D-xylosyl)-L-seryl-[protein] + UDP + H(+)</text>
        <dbReference type="Rhea" id="RHEA:50192"/>
        <dbReference type="Rhea" id="RHEA-COMP:9863"/>
        <dbReference type="Rhea" id="RHEA-COMP:12567"/>
        <dbReference type="ChEBI" id="CHEBI:15378"/>
        <dbReference type="ChEBI" id="CHEBI:29999"/>
        <dbReference type="ChEBI" id="CHEBI:57632"/>
        <dbReference type="ChEBI" id="CHEBI:58223"/>
        <dbReference type="ChEBI" id="CHEBI:132085"/>
        <dbReference type="EC" id="2.4.2.26"/>
    </reaction>
</comment>
<dbReference type="InterPro" id="IPR003406">
    <property type="entry name" value="Glyco_trans_14"/>
</dbReference>
<dbReference type="UniPathway" id="UPA00755"/>
<evidence type="ECO:0000256" key="15">
    <source>
        <dbReference type="ARBA" id="ARBA00023136"/>
    </source>
</evidence>
<keyword evidence="11" id="KW-0256">Endoplasmic reticulum</keyword>
<keyword evidence="14" id="KW-0333">Golgi apparatus</keyword>
<evidence type="ECO:0000256" key="1">
    <source>
        <dbReference type="ARBA" id="ARBA00004323"/>
    </source>
</evidence>
<name>A0A0L0FZC0_9EUKA</name>